<protein>
    <recommendedName>
        <fullName evidence="4">T9SS C-terminal target domain-containing protein</fullName>
    </recommendedName>
</protein>
<evidence type="ECO:0000313" key="2">
    <source>
        <dbReference type="EMBL" id="MBO8438868.1"/>
    </source>
</evidence>
<reference evidence="2" key="2">
    <citation type="journal article" date="2021" name="PeerJ">
        <title>Extensive microbial diversity within the chicken gut microbiome revealed by metagenomics and culture.</title>
        <authorList>
            <person name="Gilroy R."/>
            <person name="Ravi A."/>
            <person name="Getino M."/>
            <person name="Pursley I."/>
            <person name="Horton D.L."/>
            <person name="Alikhan N.F."/>
            <person name="Baker D."/>
            <person name="Gharbi K."/>
            <person name="Hall N."/>
            <person name="Watson M."/>
            <person name="Adriaenssens E.M."/>
            <person name="Foster-Nyarko E."/>
            <person name="Jarju S."/>
            <person name="Secka A."/>
            <person name="Antonio M."/>
            <person name="Oren A."/>
            <person name="Chaudhuri R.R."/>
            <person name="La Ragione R."/>
            <person name="Hildebrand F."/>
            <person name="Pallen M.J."/>
        </authorList>
    </citation>
    <scope>NUCLEOTIDE SEQUENCE</scope>
    <source>
        <strain evidence="2">G3-4614</strain>
    </source>
</reference>
<dbReference type="Proteomes" id="UP000823636">
    <property type="component" value="Unassembled WGS sequence"/>
</dbReference>
<dbReference type="PANTHER" id="PTHR41339">
    <property type="entry name" value="LIPL48"/>
    <property type="match status" value="1"/>
</dbReference>
<comment type="caution">
    <text evidence="2">The sequence shown here is derived from an EMBL/GenBank/DDBJ whole genome shotgun (WGS) entry which is preliminary data.</text>
</comment>
<feature type="region of interest" description="Disordered" evidence="1">
    <location>
        <begin position="261"/>
        <end position="280"/>
    </location>
</feature>
<reference evidence="2" key="1">
    <citation type="submission" date="2020-10" db="EMBL/GenBank/DDBJ databases">
        <authorList>
            <person name="Gilroy R."/>
        </authorList>
    </citation>
    <scope>NUCLEOTIDE SEQUENCE</scope>
    <source>
        <strain evidence="2">G3-4614</strain>
    </source>
</reference>
<evidence type="ECO:0000256" key="1">
    <source>
        <dbReference type="SAM" id="MobiDB-lite"/>
    </source>
</evidence>
<name>A0A9D9E5N5_9BACT</name>
<proteinExistence type="predicted"/>
<gene>
    <name evidence="2" type="ORF">IAC54_08260</name>
</gene>
<dbReference type="EMBL" id="JADIMW010000084">
    <property type="protein sequence ID" value="MBO8438868.1"/>
    <property type="molecule type" value="Genomic_DNA"/>
</dbReference>
<sequence length="490" mass="52601">MKAIFKSAVLVAAITTAMCMTSCNDKEDDLGGGGNSGANKETVNIGDGSNAYEINENMTLTADKNYNLLGWVYVTAGNTLTIEPGTVIKGDKESKATLIIERGARLVAEGEQNNPIVFTSAQAPGMRKPGDWGGIILLGKATNNKGEMTIEGGVRSAHGGSDDSDNSGILKYVRVEYAGIEYSTDNEINSVTFGSVGSGTQVDYVQVSYSGDDSYEWFGGTVNCKHLVALGTWDDDFDTDNGYRGKLQFLVGLRDPKYADKSSSNGFESDNESGGQPIDPRTRPIFANVSLFGPVDNPATYVDEGNTHGSDMGIFQTGVQIRRSSELNLFNSVIAAWPIGLIIENDKSGSTTQEDATAGFCNVMGNVMAGTRKNFQDAALNPKNRTDVVNPADAGTFVTDYWNKSTRKNSQPLASLAELMLQGDPLNINNPDFCPSSTSPLASGADWSHAYVQDAFFSHVSYRGAFAPEESASNNWMSGWTNFDPQNTVY</sequence>
<evidence type="ECO:0000313" key="3">
    <source>
        <dbReference type="Proteomes" id="UP000823636"/>
    </source>
</evidence>
<dbReference type="AlphaFoldDB" id="A0A9D9E5N5"/>
<feature type="compositionally biased region" description="Polar residues" evidence="1">
    <location>
        <begin position="261"/>
        <end position="274"/>
    </location>
</feature>
<accession>A0A9D9E5N5</accession>
<organism evidence="2 3">
    <name type="scientific">Candidatus Caccoplasma merdipullorum</name>
    <dbReference type="NCBI Taxonomy" id="2840718"/>
    <lineage>
        <taxon>Bacteria</taxon>
        <taxon>Pseudomonadati</taxon>
        <taxon>Bacteroidota</taxon>
        <taxon>Bacteroidia</taxon>
        <taxon>Bacteroidales</taxon>
        <taxon>Bacteroidaceae</taxon>
        <taxon>Bacteroidaceae incertae sedis</taxon>
        <taxon>Candidatus Caccoplasma</taxon>
    </lineage>
</organism>
<evidence type="ECO:0008006" key="4">
    <source>
        <dbReference type="Google" id="ProtNLM"/>
    </source>
</evidence>
<dbReference type="PANTHER" id="PTHR41339:SF1">
    <property type="entry name" value="SECRETED PROTEIN"/>
    <property type="match status" value="1"/>
</dbReference>